<sequence>TGRAFSVAAPRLWNSLPAEAQLARPPFWGLVNAAWSLCAVGKCQSPVDIDTMRIVYDPFLPPMRLSTGGKRVRHGTMYNTGRHVSFRPDPQRLVNISGGPLLYSHRLHEIRLHFGSEDRTGSEHWVDGEPSSAEVQLIHYNQELYPNISEASRNPNGLAIISIFANVGPNPNRFLNRLLNRETITRISYKNDAYLLQDLSLQDLYPESFGFITYQGSMTTPPCYETVTWVLLDQAINITSVQVSAAPENIGVLAPSPPALTHYPNTHPREPRSPGSQPPCSHPLAHSRSCRWELRCICHPLQTMHIPIPENPEAWLPAPLL</sequence>
<evidence type="ECO:0000256" key="3">
    <source>
        <dbReference type="ARBA" id="ARBA00042748"/>
    </source>
</evidence>
<dbReference type="PROSITE" id="PS51144">
    <property type="entry name" value="ALPHA_CA_2"/>
    <property type="match status" value="1"/>
</dbReference>
<evidence type="ECO:0000313" key="6">
    <source>
        <dbReference type="Ensembl" id="ENSSPUP00000017980.1"/>
    </source>
</evidence>
<reference evidence="6" key="2">
    <citation type="submission" date="2025-09" db="UniProtKB">
        <authorList>
            <consortium name="Ensembl"/>
        </authorList>
    </citation>
    <scope>IDENTIFICATION</scope>
</reference>
<evidence type="ECO:0000256" key="2">
    <source>
        <dbReference type="ARBA" id="ARBA00041142"/>
    </source>
</evidence>
<evidence type="ECO:0000256" key="4">
    <source>
        <dbReference type="SAM" id="MobiDB-lite"/>
    </source>
</evidence>
<dbReference type="GO" id="GO:0004089">
    <property type="term" value="F:carbonate dehydratase activity"/>
    <property type="evidence" value="ECO:0007669"/>
    <property type="project" value="InterPro"/>
</dbReference>
<keyword evidence="7" id="KW-1185">Reference proteome</keyword>
<dbReference type="SMART" id="SM01057">
    <property type="entry name" value="Carb_anhydrase"/>
    <property type="match status" value="1"/>
</dbReference>
<comment type="similarity">
    <text evidence="1">Belongs to the alpha-carbonic anhydrase family.</text>
</comment>
<dbReference type="Ensembl" id="ENSSPUT00000019146.1">
    <property type="protein sequence ID" value="ENSSPUP00000017980.1"/>
    <property type="gene ID" value="ENSSPUG00000013895.1"/>
</dbReference>
<evidence type="ECO:0000256" key="1">
    <source>
        <dbReference type="ARBA" id="ARBA00010718"/>
    </source>
</evidence>
<dbReference type="Gene3D" id="3.10.200.10">
    <property type="entry name" value="Alpha carbonic anhydrase"/>
    <property type="match status" value="1"/>
</dbReference>
<evidence type="ECO:0000259" key="5">
    <source>
        <dbReference type="PROSITE" id="PS51144"/>
    </source>
</evidence>
<dbReference type="GO" id="GO:0016323">
    <property type="term" value="C:basolateral plasma membrane"/>
    <property type="evidence" value="ECO:0007669"/>
    <property type="project" value="Ensembl"/>
</dbReference>
<dbReference type="AlphaFoldDB" id="A0A8D0HD10"/>
<dbReference type="InterPro" id="IPR036398">
    <property type="entry name" value="CA_dom_sf"/>
</dbReference>
<dbReference type="SUPFAM" id="SSF51069">
    <property type="entry name" value="Carbonic anhydrase"/>
    <property type="match status" value="1"/>
</dbReference>
<reference evidence="6" key="1">
    <citation type="submission" date="2025-08" db="UniProtKB">
        <authorList>
            <consortium name="Ensembl"/>
        </authorList>
    </citation>
    <scope>IDENTIFICATION</scope>
</reference>
<dbReference type="InterPro" id="IPR001148">
    <property type="entry name" value="CA_dom"/>
</dbReference>
<proteinExistence type="inferred from homology"/>
<evidence type="ECO:0000313" key="7">
    <source>
        <dbReference type="Proteomes" id="UP000694392"/>
    </source>
</evidence>
<name>A0A8D0HD10_SPHPU</name>
<dbReference type="PANTHER" id="PTHR18952:SF93">
    <property type="entry name" value="CARBONIC ANHYDRASE-RELATED PROTEIN 11"/>
    <property type="match status" value="1"/>
</dbReference>
<dbReference type="GO" id="GO:0006730">
    <property type="term" value="P:one-carbon metabolic process"/>
    <property type="evidence" value="ECO:0007669"/>
    <property type="project" value="TreeGrafter"/>
</dbReference>
<feature type="domain" description="Alpha-carbonic anhydrase" evidence="5">
    <location>
        <begin position="14"/>
        <end position="288"/>
    </location>
</feature>
<dbReference type="GO" id="GO:0008270">
    <property type="term" value="F:zinc ion binding"/>
    <property type="evidence" value="ECO:0007669"/>
    <property type="project" value="InterPro"/>
</dbReference>
<gene>
    <name evidence="6" type="primary">CA11</name>
</gene>
<accession>A0A8D0HD10</accession>
<organism evidence="6 7">
    <name type="scientific">Sphenodon punctatus</name>
    <name type="common">Tuatara</name>
    <name type="synonym">Hatteria punctata</name>
    <dbReference type="NCBI Taxonomy" id="8508"/>
    <lineage>
        <taxon>Eukaryota</taxon>
        <taxon>Metazoa</taxon>
        <taxon>Chordata</taxon>
        <taxon>Craniata</taxon>
        <taxon>Vertebrata</taxon>
        <taxon>Euteleostomi</taxon>
        <taxon>Lepidosauria</taxon>
        <taxon>Sphenodontia</taxon>
        <taxon>Sphenodontidae</taxon>
        <taxon>Sphenodon</taxon>
    </lineage>
</organism>
<dbReference type="Proteomes" id="UP000694392">
    <property type="component" value="Unplaced"/>
</dbReference>
<dbReference type="Pfam" id="PF00194">
    <property type="entry name" value="Carb_anhydrase"/>
    <property type="match status" value="1"/>
</dbReference>
<protein>
    <recommendedName>
        <fullName evidence="2">Carbonic anhydrase-related protein 11</fullName>
    </recommendedName>
    <alternativeName>
        <fullName evidence="3">CA-RP XI</fullName>
    </alternativeName>
</protein>
<feature type="region of interest" description="Disordered" evidence="4">
    <location>
        <begin position="257"/>
        <end position="280"/>
    </location>
</feature>
<dbReference type="GeneTree" id="ENSGT00940000162098"/>
<dbReference type="PANTHER" id="PTHR18952">
    <property type="entry name" value="CARBONIC ANHYDRASE"/>
    <property type="match status" value="1"/>
</dbReference>
<dbReference type="InterPro" id="IPR023561">
    <property type="entry name" value="Carbonic_anhydrase_a-class"/>
</dbReference>